<protein>
    <submittedName>
        <fullName evidence="2">Uncharacterized protein</fullName>
    </submittedName>
</protein>
<keyword evidence="1" id="KW-1133">Transmembrane helix</keyword>
<dbReference type="EMBL" id="JACCBA010000001">
    <property type="protein sequence ID" value="NYD51832.1"/>
    <property type="molecule type" value="Genomic_DNA"/>
</dbReference>
<evidence type="ECO:0000313" key="2">
    <source>
        <dbReference type="EMBL" id="NYD51832.1"/>
    </source>
</evidence>
<sequence length="43" mass="4845">MRNRLHPYRTTLARYARQVVPAVVSGATAGITGWLLTFLVHHL</sequence>
<evidence type="ECO:0000256" key="1">
    <source>
        <dbReference type="SAM" id="Phobius"/>
    </source>
</evidence>
<proteinExistence type="predicted"/>
<dbReference type="RefSeq" id="WP_281382171.1">
    <property type="nucleotide sequence ID" value="NZ_JACCBA010000001.1"/>
</dbReference>
<gene>
    <name evidence="2" type="ORF">BJY14_007815</name>
</gene>
<dbReference type="Proteomes" id="UP000529783">
    <property type="component" value="Unassembled WGS sequence"/>
</dbReference>
<name>A0A7Y9JJU2_9ACTN</name>
<reference evidence="2 3" key="1">
    <citation type="submission" date="2020-07" db="EMBL/GenBank/DDBJ databases">
        <title>Sequencing the genomes of 1000 actinobacteria strains.</title>
        <authorList>
            <person name="Klenk H.-P."/>
        </authorList>
    </citation>
    <scope>NUCLEOTIDE SEQUENCE [LARGE SCALE GENOMIC DNA]</scope>
    <source>
        <strain evidence="2 3">DSM 40398</strain>
    </source>
</reference>
<comment type="caution">
    <text evidence="2">The sequence shown here is derived from an EMBL/GenBank/DDBJ whole genome shotgun (WGS) entry which is preliminary data.</text>
</comment>
<keyword evidence="1" id="KW-0472">Membrane</keyword>
<feature type="transmembrane region" description="Helical" evidence="1">
    <location>
        <begin position="20"/>
        <end position="40"/>
    </location>
</feature>
<accession>A0A7Y9JJU2</accession>
<evidence type="ECO:0000313" key="3">
    <source>
        <dbReference type="Proteomes" id="UP000529783"/>
    </source>
</evidence>
<dbReference type="AlphaFoldDB" id="A0A7Y9JJU2"/>
<organism evidence="2 3">
    <name type="scientific">Actinomadura luteofluorescens</name>
    <dbReference type="NCBI Taxonomy" id="46163"/>
    <lineage>
        <taxon>Bacteria</taxon>
        <taxon>Bacillati</taxon>
        <taxon>Actinomycetota</taxon>
        <taxon>Actinomycetes</taxon>
        <taxon>Streptosporangiales</taxon>
        <taxon>Thermomonosporaceae</taxon>
        <taxon>Actinomadura</taxon>
    </lineage>
</organism>
<keyword evidence="3" id="KW-1185">Reference proteome</keyword>
<keyword evidence="1" id="KW-0812">Transmembrane</keyword>